<feature type="binding site" evidence="12">
    <location>
        <position position="91"/>
    </location>
    <ligand>
        <name>Mg(2+)</name>
        <dbReference type="ChEBI" id="CHEBI:18420"/>
        <label>1</label>
        <note>catalytic</note>
    </ligand>
</feature>
<dbReference type="InterPro" id="IPR011809">
    <property type="entry name" value="His_9_proposed"/>
</dbReference>
<dbReference type="GO" id="GO:0004401">
    <property type="term" value="F:histidinol-phosphatase activity"/>
    <property type="evidence" value="ECO:0007669"/>
    <property type="project" value="UniProtKB-UniRule"/>
</dbReference>
<keyword evidence="8 12" id="KW-0460">Magnesium</keyword>
<accession>A0A8J7S5Q2</accession>
<dbReference type="CDD" id="cd01641">
    <property type="entry name" value="Bacterial_IMPase_like_1"/>
    <property type="match status" value="1"/>
</dbReference>
<feature type="binding site" evidence="12">
    <location>
        <position position="93"/>
    </location>
    <ligand>
        <name>Mg(2+)</name>
        <dbReference type="ChEBI" id="CHEBI:18420"/>
        <label>2</label>
    </ligand>
</feature>
<evidence type="ECO:0000256" key="10">
    <source>
        <dbReference type="ARBA" id="ARBA00049158"/>
    </source>
</evidence>
<dbReference type="PANTHER" id="PTHR43200">
    <property type="entry name" value="PHOSPHATASE"/>
    <property type="match status" value="1"/>
</dbReference>
<feature type="binding site" evidence="12">
    <location>
        <position position="75"/>
    </location>
    <ligand>
        <name>Mg(2+)</name>
        <dbReference type="ChEBI" id="CHEBI:18420"/>
        <label>1</label>
        <note>catalytic</note>
    </ligand>
</feature>
<comment type="catalytic activity">
    <reaction evidence="10">
        <text>L-histidinol phosphate + H2O = L-histidinol + phosphate</text>
        <dbReference type="Rhea" id="RHEA:14465"/>
        <dbReference type="ChEBI" id="CHEBI:15377"/>
        <dbReference type="ChEBI" id="CHEBI:43474"/>
        <dbReference type="ChEBI" id="CHEBI:57699"/>
        <dbReference type="ChEBI" id="CHEBI:57980"/>
        <dbReference type="EC" id="3.1.3.15"/>
    </reaction>
</comment>
<comment type="catalytic activity">
    <reaction evidence="1">
        <text>a myo-inositol phosphate + H2O = myo-inositol + phosphate</text>
        <dbReference type="Rhea" id="RHEA:24056"/>
        <dbReference type="ChEBI" id="CHEBI:15377"/>
        <dbReference type="ChEBI" id="CHEBI:17268"/>
        <dbReference type="ChEBI" id="CHEBI:43474"/>
        <dbReference type="ChEBI" id="CHEBI:84139"/>
        <dbReference type="EC" id="3.1.3.25"/>
    </reaction>
</comment>
<evidence type="ECO:0000313" key="14">
    <source>
        <dbReference type="Proteomes" id="UP000672602"/>
    </source>
</evidence>
<dbReference type="SUPFAM" id="SSF56655">
    <property type="entry name" value="Carbohydrate phosphatase"/>
    <property type="match status" value="1"/>
</dbReference>
<comment type="cofactor">
    <cofactor evidence="2 12">
        <name>Mg(2+)</name>
        <dbReference type="ChEBI" id="CHEBI:18420"/>
    </cofactor>
</comment>
<evidence type="ECO:0000256" key="4">
    <source>
        <dbReference type="ARBA" id="ARBA00009759"/>
    </source>
</evidence>
<dbReference type="FunFam" id="3.30.540.10:FF:000003">
    <property type="entry name" value="Inositol-1-monophosphatase"/>
    <property type="match status" value="1"/>
</dbReference>
<dbReference type="RefSeq" id="WP_210683574.1">
    <property type="nucleotide sequence ID" value="NZ_JAGMWN010000013.1"/>
</dbReference>
<feature type="binding site" evidence="12">
    <location>
        <position position="216"/>
    </location>
    <ligand>
        <name>Mg(2+)</name>
        <dbReference type="ChEBI" id="CHEBI:18420"/>
        <label>1</label>
        <note>catalytic</note>
    </ligand>
</feature>
<dbReference type="InterPro" id="IPR051090">
    <property type="entry name" value="Inositol_monoP_superfamily"/>
</dbReference>
<reference evidence="13" key="1">
    <citation type="submission" date="2021-04" db="EMBL/GenBank/DDBJ databases">
        <authorList>
            <person name="Zhang D.-C."/>
        </authorList>
    </citation>
    <scope>NUCLEOTIDE SEQUENCE</scope>
    <source>
        <strain evidence="13">CGMCC 1.15697</strain>
    </source>
</reference>
<dbReference type="PANTHER" id="PTHR43200:SF6">
    <property type="entry name" value="3'(2'),5'-BISPHOSPHATE NUCLEOTIDASE"/>
    <property type="match status" value="1"/>
</dbReference>
<keyword evidence="6 12" id="KW-0479">Metal-binding</keyword>
<dbReference type="InterPro" id="IPR000760">
    <property type="entry name" value="Inositol_monophosphatase-like"/>
</dbReference>
<evidence type="ECO:0000313" key="13">
    <source>
        <dbReference type="EMBL" id="MBP5858988.1"/>
    </source>
</evidence>
<comment type="pathway">
    <text evidence="3">Amino-acid biosynthesis; L-histidine biosynthesis; L-histidine from 5-phospho-alpha-D-ribose 1-diphosphate: step 8/9.</text>
</comment>
<sequence>MTDPSADFVVPEAWLDLAHALADAARPVARRYFRQPLEIIAKADESPVTIADREIEQAMRALIEARFPDHGIFGEEFGRTREDAPVQWVLDPIDGTQAFITGMPIFGTLIAACYQGRPVLGVVDQPILEERWVGAAGHPSTFQGAPIHTSGCADPGGATLYSTHPDMFAGLGRAEDYGRLTAAVKRTRFGGDCYAYGLLASGWADLVVEAMLQPYDYCALGPIVEGAGGAVSDWAGDPLTITSDGTVVAAASPALNVAARGLLNR</sequence>
<evidence type="ECO:0000256" key="6">
    <source>
        <dbReference type="ARBA" id="ARBA00022723"/>
    </source>
</evidence>
<feature type="binding site" evidence="12">
    <location>
        <position position="94"/>
    </location>
    <ligand>
        <name>Mg(2+)</name>
        <dbReference type="ChEBI" id="CHEBI:18420"/>
        <label>1</label>
        <note>catalytic</note>
    </ligand>
</feature>
<keyword evidence="7 13" id="KW-0378">Hydrolase</keyword>
<evidence type="ECO:0000256" key="9">
    <source>
        <dbReference type="ARBA" id="ARBA00023102"/>
    </source>
</evidence>
<evidence type="ECO:0000256" key="1">
    <source>
        <dbReference type="ARBA" id="ARBA00001033"/>
    </source>
</evidence>
<evidence type="ECO:0000256" key="7">
    <source>
        <dbReference type="ARBA" id="ARBA00022801"/>
    </source>
</evidence>
<dbReference type="PRINTS" id="PR00377">
    <property type="entry name" value="IMPHPHTASES"/>
</dbReference>
<dbReference type="GO" id="GO:0052834">
    <property type="term" value="F:inositol monophosphate phosphatase activity"/>
    <property type="evidence" value="ECO:0007669"/>
    <property type="project" value="UniProtKB-EC"/>
</dbReference>
<dbReference type="Gene3D" id="3.30.540.10">
    <property type="entry name" value="Fructose-1,6-Bisphosphatase, subunit A, domain 1"/>
    <property type="match status" value="1"/>
</dbReference>
<dbReference type="EC" id="3.1.3.15" evidence="11"/>
<dbReference type="InterPro" id="IPR020583">
    <property type="entry name" value="Inositol_monoP_metal-BS"/>
</dbReference>
<organism evidence="13 14">
    <name type="scientific">Marivibrio halodurans</name>
    <dbReference type="NCBI Taxonomy" id="2039722"/>
    <lineage>
        <taxon>Bacteria</taxon>
        <taxon>Pseudomonadati</taxon>
        <taxon>Pseudomonadota</taxon>
        <taxon>Alphaproteobacteria</taxon>
        <taxon>Rhodospirillales</taxon>
        <taxon>Rhodospirillaceae</taxon>
        <taxon>Marivibrio</taxon>
    </lineage>
</organism>
<keyword evidence="5" id="KW-0028">Amino-acid biosynthesis</keyword>
<dbReference type="UniPathway" id="UPA00031">
    <property type="reaction ID" value="UER00013"/>
</dbReference>
<dbReference type="NCBIfam" id="TIGR02067">
    <property type="entry name" value="his_9_HisN"/>
    <property type="match status" value="1"/>
</dbReference>
<dbReference type="GO" id="GO:0046872">
    <property type="term" value="F:metal ion binding"/>
    <property type="evidence" value="ECO:0007669"/>
    <property type="project" value="UniProtKB-KW"/>
</dbReference>
<evidence type="ECO:0000256" key="12">
    <source>
        <dbReference type="PIRSR" id="PIRSR600760-2"/>
    </source>
</evidence>
<dbReference type="PROSITE" id="PS00629">
    <property type="entry name" value="IMP_1"/>
    <property type="match status" value="1"/>
</dbReference>
<evidence type="ECO:0000256" key="8">
    <source>
        <dbReference type="ARBA" id="ARBA00022842"/>
    </source>
</evidence>
<evidence type="ECO:0000256" key="2">
    <source>
        <dbReference type="ARBA" id="ARBA00001946"/>
    </source>
</evidence>
<name>A0A8J7S5Q2_9PROT</name>
<dbReference type="Proteomes" id="UP000672602">
    <property type="component" value="Unassembled WGS sequence"/>
</dbReference>
<dbReference type="AlphaFoldDB" id="A0A8J7S5Q2"/>
<evidence type="ECO:0000256" key="11">
    <source>
        <dbReference type="NCBIfam" id="TIGR02067"/>
    </source>
</evidence>
<protein>
    <recommendedName>
        <fullName evidence="11">Histidinol-phosphatase</fullName>
        <ecNumber evidence="11">3.1.3.15</ecNumber>
    </recommendedName>
</protein>
<dbReference type="Gene3D" id="3.40.190.80">
    <property type="match status" value="1"/>
</dbReference>
<keyword evidence="14" id="KW-1185">Reference proteome</keyword>
<comment type="caution">
    <text evidence="13">The sequence shown here is derived from an EMBL/GenBank/DDBJ whole genome shotgun (WGS) entry which is preliminary data.</text>
</comment>
<comment type="similarity">
    <text evidence="4">Belongs to the inositol monophosphatase superfamily.</text>
</comment>
<dbReference type="Pfam" id="PF00459">
    <property type="entry name" value="Inositol_P"/>
    <property type="match status" value="1"/>
</dbReference>
<evidence type="ECO:0000256" key="3">
    <source>
        <dbReference type="ARBA" id="ARBA00004970"/>
    </source>
</evidence>
<proteinExistence type="inferred from homology"/>
<keyword evidence="9" id="KW-0368">Histidine biosynthesis</keyword>
<dbReference type="GO" id="GO:0000105">
    <property type="term" value="P:L-histidine biosynthetic process"/>
    <property type="evidence" value="ECO:0007669"/>
    <property type="project" value="UniProtKB-UniRule"/>
</dbReference>
<dbReference type="EMBL" id="JAGMWN010000013">
    <property type="protein sequence ID" value="MBP5858988.1"/>
    <property type="molecule type" value="Genomic_DNA"/>
</dbReference>
<evidence type="ECO:0000256" key="5">
    <source>
        <dbReference type="ARBA" id="ARBA00022605"/>
    </source>
</evidence>
<gene>
    <name evidence="13" type="primary">hisN</name>
    <name evidence="13" type="ORF">KAJ83_18355</name>
</gene>